<evidence type="ECO:0000313" key="3">
    <source>
        <dbReference type="EMBL" id="CUS05594.1"/>
    </source>
</evidence>
<gene>
    <name evidence="3" type="ORF">CFX0092_B0060</name>
</gene>
<dbReference type="KEGG" id="pbf:CFX0092_B0060"/>
<dbReference type="PANTHER" id="PTHR19959:SF119">
    <property type="entry name" value="FUNGAL LIPASE-LIKE DOMAIN-CONTAINING PROTEIN"/>
    <property type="match status" value="1"/>
</dbReference>
<sequence length="1308" mass="142827">MAHSFAEYPSLTCPECGAAFSPEIWLIVDAAERPELIDRVRDDTIHDVVCPRGHVATLDSPLLLFRPDGAPRLIFSPAENTTTEEDREMVNGLAAMLAESMGGDWRDEWLTEGRVVVREDLPALLDDTRETEGWSSPSPDSLEQSAPLIEDTGEDNEALLAAIVEFVNVPSWWDSYFYLMDHMGLLTEVADGLFEKLAEEAAAAGKPDNARLFNEHRDLLQRSRVIGAEAFAEKMGITGQQFWTEKGVRELLYTMPSAARKELLDVGAELLAGGLSSPEEALQAMAEQPELQARYEAALRDAFGDGDEDDNWWADLMDEASADDDDHPVTFVNSSEQSDGAAADAEGSRVMSEEEFGVVLGQMMELMPSGVFTPPAYVGHVRRAEEARERYEAGEDWTVLVEAVTAWEQILNDPHFDSQPLVFLLQALNNAGGAFQRLYNESGNPLHLARTIDLWQKLINRAPRSMPQRVGYLSNLGIALMSRYQRDNRLDDLETAISYCREATETSALDYPFRAGAYNNLGAGLGYLYGRIGSLEVLEASIEANEIAAADTSAAPPQRALYLDGLATGLRDRYMRTRDVRDLERSIDLIREAIKLVPDNSPNQALYHDHLGSCVRSLYEWMDEFQVLETAISAHQFAVDHTSDDSPAMMGYQNNLGNALHDRYARTHEKDDLVGALASWKAAIERAPADSPHLAMYFSNYGNGLANLYTLTDEPKHLDDAIEAYEKAVVQIARTAPDFPDRAGYLYNLATSLSDRHRLTPGPADLAAAIAVFEDAIAALDQALLDSPVAYLLGQQSRWVNLYDRAVTALLAAGRTADALAVAEGSKSRLLANLMGRGELPAPPAVPADLAARERQAADRLRALDATELAERGRNEPTGDGHRRVADRAAIVAELRAVWDEMAAHGPAAADYVALRRGDRPTAAGLLRLAGALPAGTALLSLFDTGERTLLCLLRPGAAEPLVMAAAIDQDTLLYDFLPNYEDEIQHGADHRALGRPLTHRWRELGRPLLGPLLPHLAGLDHLIIAPEGVYHQLPLHALWIGAADSAESQTTLIDHCAVSYIPALGLLERRRRREERDDAPAVVGRPLSVVLGYTNADPATDKGADERDIFLGEARAVAARLGVAPLLDQAANGAALDEAIQQPLRRLHLSCHGYFLPGDALASGVLLADGVGESAVYTARQFMERRLAVDMVTLSACQTGISGSLGGDEMAGLSMALLSAGASALLLGLWSVNAVTTAALMDRFYTLLDGPGGAEATKAETLRRVMLTLRDGQLIPPRLEFDLTDPRYFDPADPYYWAPFVLVGDWR</sequence>
<name>A0A160T6G2_9CHLR</name>
<keyword evidence="4" id="KW-1185">Reference proteome</keyword>
<reference evidence="3" key="1">
    <citation type="submission" date="2016-01" db="EMBL/GenBank/DDBJ databases">
        <authorList>
            <person name="Mcilroy J.S."/>
            <person name="Karst M S."/>
            <person name="Albertsen M."/>
        </authorList>
    </citation>
    <scope>NUCLEOTIDE SEQUENCE</scope>
    <source>
        <strain evidence="3">Cfx-K</strain>
    </source>
</reference>
<dbReference type="Gene3D" id="1.25.40.10">
    <property type="entry name" value="Tetratricopeptide repeat domain"/>
    <property type="match status" value="3"/>
</dbReference>
<dbReference type="EMBL" id="LN890656">
    <property type="protein sequence ID" value="CUS05594.1"/>
    <property type="molecule type" value="Genomic_DNA"/>
</dbReference>
<proteinExistence type="predicted"/>
<evidence type="ECO:0000259" key="1">
    <source>
        <dbReference type="Pfam" id="PF12770"/>
    </source>
</evidence>
<feature type="domain" description="CHAT" evidence="1">
    <location>
        <begin position="1003"/>
        <end position="1306"/>
    </location>
</feature>
<dbReference type="Pfam" id="PF12770">
    <property type="entry name" value="CHAT"/>
    <property type="match status" value="1"/>
</dbReference>
<organism evidence="3 4">
    <name type="scientific">Candidatus Promineifilum breve</name>
    <dbReference type="NCBI Taxonomy" id="1806508"/>
    <lineage>
        <taxon>Bacteria</taxon>
        <taxon>Bacillati</taxon>
        <taxon>Chloroflexota</taxon>
        <taxon>Ardenticatenia</taxon>
        <taxon>Candidatus Promineifilales</taxon>
        <taxon>Candidatus Promineifilaceae</taxon>
        <taxon>Candidatus Promineifilum</taxon>
    </lineage>
</organism>
<evidence type="ECO:0000313" key="4">
    <source>
        <dbReference type="Proteomes" id="UP000215027"/>
    </source>
</evidence>
<protein>
    <recommendedName>
        <fullName evidence="5">CHAT domain-containing protein</fullName>
    </recommendedName>
</protein>
<dbReference type="OrthoDB" id="138165at2"/>
<dbReference type="Proteomes" id="UP000215027">
    <property type="component" value="Chromosome II"/>
</dbReference>
<dbReference type="InterPro" id="IPR011990">
    <property type="entry name" value="TPR-like_helical_dom_sf"/>
</dbReference>
<evidence type="ECO:0000259" key="2">
    <source>
        <dbReference type="Pfam" id="PF14353"/>
    </source>
</evidence>
<dbReference type="InterPro" id="IPR024983">
    <property type="entry name" value="CHAT_dom"/>
</dbReference>
<dbReference type="PANTHER" id="PTHR19959">
    <property type="entry name" value="KINESIN LIGHT CHAIN"/>
    <property type="match status" value="1"/>
</dbReference>
<dbReference type="InterPro" id="IPR025682">
    <property type="entry name" value="CpXC_dom"/>
</dbReference>
<dbReference type="Pfam" id="PF14353">
    <property type="entry name" value="CpXC"/>
    <property type="match status" value="1"/>
</dbReference>
<evidence type="ECO:0008006" key="5">
    <source>
        <dbReference type="Google" id="ProtNLM"/>
    </source>
</evidence>
<dbReference type="SUPFAM" id="SSF48452">
    <property type="entry name" value="TPR-like"/>
    <property type="match status" value="1"/>
</dbReference>
<accession>A0A160T6G2</accession>
<feature type="domain" description="CpXC" evidence="2">
    <location>
        <begin position="11"/>
        <end position="85"/>
    </location>
</feature>